<dbReference type="InterPro" id="IPR053137">
    <property type="entry name" value="NLR-like"/>
</dbReference>
<dbReference type="InterPro" id="IPR019734">
    <property type="entry name" value="TPR_rpt"/>
</dbReference>
<accession>A0A8H3JAD4</accession>
<dbReference type="EMBL" id="CAJPDR010001094">
    <property type="protein sequence ID" value="CAF9943542.1"/>
    <property type="molecule type" value="Genomic_DNA"/>
</dbReference>
<evidence type="ECO:0008006" key="4">
    <source>
        <dbReference type="Google" id="ProtNLM"/>
    </source>
</evidence>
<proteinExistence type="predicted"/>
<evidence type="ECO:0000313" key="3">
    <source>
        <dbReference type="Proteomes" id="UP000664203"/>
    </source>
</evidence>
<evidence type="ECO:0000256" key="1">
    <source>
        <dbReference type="SAM" id="MobiDB-lite"/>
    </source>
</evidence>
<feature type="compositionally biased region" description="Low complexity" evidence="1">
    <location>
        <begin position="895"/>
        <end position="906"/>
    </location>
</feature>
<protein>
    <recommendedName>
        <fullName evidence="4">NB-ARC domain-containing protein</fullName>
    </recommendedName>
</protein>
<dbReference type="Pfam" id="PF13374">
    <property type="entry name" value="TPR_10"/>
    <property type="match status" value="1"/>
</dbReference>
<dbReference type="OrthoDB" id="1658288at2759"/>
<dbReference type="SUPFAM" id="SSF48452">
    <property type="entry name" value="TPR-like"/>
    <property type="match status" value="3"/>
</dbReference>
<feature type="compositionally biased region" description="Basic residues" evidence="1">
    <location>
        <begin position="912"/>
        <end position="921"/>
    </location>
</feature>
<dbReference type="PANTHER" id="PTHR46082:SF6">
    <property type="entry name" value="AAA+ ATPASE DOMAIN-CONTAINING PROTEIN-RELATED"/>
    <property type="match status" value="1"/>
</dbReference>
<dbReference type="Gene3D" id="3.40.50.300">
    <property type="entry name" value="P-loop containing nucleotide triphosphate hydrolases"/>
    <property type="match status" value="1"/>
</dbReference>
<gene>
    <name evidence="2" type="ORF">ALECFALPRED_000593</name>
</gene>
<dbReference type="Proteomes" id="UP000664203">
    <property type="component" value="Unassembled WGS sequence"/>
</dbReference>
<dbReference type="InterPro" id="IPR027417">
    <property type="entry name" value="P-loop_NTPase"/>
</dbReference>
<organism evidence="2 3">
    <name type="scientific">Alectoria fallacina</name>
    <dbReference type="NCBI Taxonomy" id="1903189"/>
    <lineage>
        <taxon>Eukaryota</taxon>
        <taxon>Fungi</taxon>
        <taxon>Dikarya</taxon>
        <taxon>Ascomycota</taxon>
        <taxon>Pezizomycotina</taxon>
        <taxon>Lecanoromycetes</taxon>
        <taxon>OSLEUM clade</taxon>
        <taxon>Lecanoromycetidae</taxon>
        <taxon>Lecanorales</taxon>
        <taxon>Lecanorineae</taxon>
        <taxon>Parmeliaceae</taxon>
        <taxon>Alectoria</taxon>
    </lineage>
</organism>
<sequence>MVAKQPNEDLISRTLSPDSALLRELEQTSTGTWVRSDTSYAVLVNKDSAVPPETPRRNAIAVNKDHSNMVKFGEDDPVYQIIMSFLSDLSKNMENQRINHNTSSNKGCTADPSSLAPVQKGARTFSTVPFSKDPGFVGREDILVQLESEFANPGSQRWASLHGLGGIGKSQIAIEYSYRQRGRSPQISTFWVHASSKARFEQSYSEIAMTAEIPGIGDGKVDTLQLVSKWLTNRDNGPWLLILDNADDDTILLDLAKGDTDTHATTVQCRLLNYLPRVQHGAVLITTRDRTCALSLTGHRGTPIEVSSMTLNESINLLRNILPEALPEEASELVEELESVPLAISQASAYIKEVSQVSIPLYLANFRRSDEDQETLLNKNKEDLRRDPGVPNAVITSWELSFQLIREKFPSSADLLSLMSYFNRQAIPQMLIQGDDDDLSFSEDINPLISFSLIRAEIGENSFEMHRLVQTAMRHWLRSDGCDRVWKERAIERVAHQFPPERNQLQHWPVCEALMSHADEIILHTASSRESEMNRANVLNSTACYLVERKGNGELAEQRSTHALQIQRQYFDDDSDEILVTLNVLAFAYVQLSKYEKARSLRESVLKQRLKIWGSDNEKTLISMHILSLSYMDLGLFEKAEDLMQRVVTVGEKLLGPEDPQFLGSGNQLALIQLRQGKYDEAEMLISKILEISQRRLGVEHIDTLEAMFNLSRIYIQQNKFEEAENVITEAIPFFIKTLGPSHWRTLDARCLLANIYRGRTKLDEAKEICLSCLDTAQGVYGPQDGTTLNIFNSLALVYRDQGDFIDASRLLKDNVESFKKKLGADHPETLTDMSNLAFCYYDMGEKEDAIQLMTEVLRKQREVLRVDHPDIADSVEFLAWWKSMEEESMREQLAPSSSSSPATPEAEPRRSPRKRRRKIQ</sequence>
<reference evidence="2" key="1">
    <citation type="submission" date="2021-03" db="EMBL/GenBank/DDBJ databases">
        <authorList>
            <person name="Tagirdzhanova G."/>
        </authorList>
    </citation>
    <scope>NUCLEOTIDE SEQUENCE</scope>
</reference>
<dbReference type="PANTHER" id="PTHR46082">
    <property type="entry name" value="ATP/GTP-BINDING PROTEIN-RELATED"/>
    <property type="match status" value="1"/>
</dbReference>
<dbReference type="Pfam" id="PF13424">
    <property type="entry name" value="TPR_12"/>
    <property type="match status" value="3"/>
</dbReference>
<evidence type="ECO:0000313" key="2">
    <source>
        <dbReference type="EMBL" id="CAF9943542.1"/>
    </source>
</evidence>
<comment type="caution">
    <text evidence="2">The sequence shown here is derived from an EMBL/GenBank/DDBJ whole genome shotgun (WGS) entry which is preliminary data.</text>
</comment>
<name>A0A8H3JAD4_9LECA</name>
<dbReference type="SUPFAM" id="SSF52540">
    <property type="entry name" value="P-loop containing nucleoside triphosphate hydrolases"/>
    <property type="match status" value="1"/>
</dbReference>
<feature type="region of interest" description="Disordered" evidence="1">
    <location>
        <begin position="890"/>
        <end position="921"/>
    </location>
</feature>
<dbReference type="InterPro" id="IPR011990">
    <property type="entry name" value="TPR-like_helical_dom_sf"/>
</dbReference>
<dbReference type="AlphaFoldDB" id="A0A8H3JAD4"/>
<dbReference type="Gene3D" id="1.25.40.10">
    <property type="entry name" value="Tetratricopeptide repeat domain"/>
    <property type="match status" value="2"/>
</dbReference>
<dbReference type="SMART" id="SM00028">
    <property type="entry name" value="TPR"/>
    <property type="match status" value="5"/>
</dbReference>
<keyword evidence="3" id="KW-1185">Reference proteome</keyword>